<dbReference type="RefSeq" id="XP_062729650.1">
    <property type="nucleotide sequence ID" value="XM_062873003.1"/>
</dbReference>
<name>A0ABR0FC57_9PEZI</name>
<dbReference type="EMBL" id="JAFFGZ010000008">
    <property type="protein sequence ID" value="KAK4640674.1"/>
    <property type="molecule type" value="Genomic_DNA"/>
</dbReference>
<accession>A0ABR0FC57</accession>
<reference evidence="1 2" key="1">
    <citation type="journal article" date="2023" name="bioRxiv">
        <title>High-quality genome assemblies of four members of thePodospora anserinaspecies complex.</title>
        <authorList>
            <person name="Ament-Velasquez S.L."/>
            <person name="Vogan A.A."/>
            <person name="Wallerman O."/>
            <person name="Hartmann F."/>
            <person name="Gautier V."/>
            <person name="Silar P."/>
            <person name="Giraud T."/>
            <person name="Johannesson H."/>
        </authorList>
    </citation>
    <scope>NUCLEOTIDE SEQUENCE [LARGE SCALE GENOMIC DNA]</scope>
    <source>
        <strain evidence="1 2">CBS 112042</strain>
    </source>
</reference>
<evidence type="ECO:0000313" key="1">
    <source>
        <dbReference type="EMBL" id="KAK4640674.1"/>
    </source>
</evidence>
<comment type="caution">
    <text evidence="1">The sequence shown here is derived from an EMBL/GenBank/DDBJ whole genome shotgun (WGS) entry which is preliminary data.</text>
</comment>
<dbReference type="GeneID" id="87892362"/>
<organism evidence="1 2">
    <name type="scientific">Podospora bellae-mahoneyi</name>
    <dbReference type="NCBI Taxonomy" id="2093777"/>
    <lineage>
        <taxon>Eukaryota</taxon>
        <taxon>Fungi</taxon>
        <taxon>Dikarya</taxon>
        <taxon>Ascomycota</taxon>
        <taxon>Pezizomycotina</taxon>
        <taxon>Sordariomycetes</taxon>
        <taxon>Sordariomycetidae</taxon>
        <taxon>Sordariales</taxon>
        <taxon>Podosporaceae</taxon>
        <taxon>Podospora</taxon>
    </lineage>
</organism>
<protein>
    <submittedName>
        <fullName evidence="1">Uncharacterized protein</fullName>
    </submittedName>
</protein>
<proteinExistence type="predicted"/>
<gene>
    <name evidence="1" type="ORF">QC761_0094380</name>
</gene>
<sequence length="184" mass="20721">MATCPERFAGAHRHTTHRCSPVIDLGSFISQIPIISIYFHANLFDHFILPSTTMAEIQPSTTDQVVVDVRVAERTARVQTLSIHDHQSSPHDNANPTANQLTKMTEDLHRDITERLRCLELQIRITSHMFIGVAQNAGDDPTNLVKFKDEMLGKLQGMRNEEERLARERLAAVKQRVPSSGNSD</sequence>
<dbReference type="Proteomes" id="UP001322138">
    <property type="component" value="Unassembled WGS sequence"/>
</dbReference>
<evidence type="ECO:0000313" key="2">
    <source>
        <dbReference type="Proteomes" id="UP001322138"/>
    </source>
</evidence>
<keyword evidence="2" id="KW-1185">Reference proteome</keyword>